<comment type="caution">
    <text evidence="3">The sequence shown here is derived from an EMBL/GenBank/DDBJ whole genome shotgun (WGS) entry which is preliminary data.</text>
</comment>
<evidence type="ECO:0000256" key="2">
    <source>
        <dbReference type="SAM" id="SignalP"/>
    </source>
</evidence>
<feature type="chain" id="PRO_5034509459" evidence="2">
    <location>
        <begin position="34"/>
        <end position="182"/>
    </location>
</feature>
<keyword evidence="2" id="KW-0732">Signal</keyword>
<proteinExistence type="predicted"/>
<dbReference type="AlphaFoldDB" id="A0A8H7MCK5"/>
<gene>
    <name evidence="3" type="ORF">EKO04_011599</name>
</gene>
<feature type="region of interest" description="Disordered" evidence="1">
    <location>
        <begin position="121"/>
        <end position="182"/>
    </location>
</feature>
<protein>
    <submittedName>
        <fullName evidence="3">Uncharacterized protein</fullName>
    </submittedName>
</protein>
<dbReference type="EMBL" id="RZGK01000024">
    <property type="protein sequence ID" value="KAF9690399.1"/>
    <property type="molecule type" value="Genomic_DNA"/>
</dbReference>
<reference evidence="3" key="2">
    <citation type="submission" date="2020-09" db="EMBL/GenBank/DDBJ databases">
        <title>Reference genome assembly for Australian Ascochyta lentis isolate Al4.</title>
        <authorList>
            <person name="Lee R.C."/>
            <person name="Farfan-Caceres L.M."/>
            <person name="Debler J.W."/>
            <person name="Williams A.H."/>
            <person name="Henares B.M."/>
        </authorList>
    </citation>
    <scope>NUCLEOTIDE SEQUENCE</scope>
    <source>
        <strain evidence="3">Al4</strain>
    </source>
</reference>
<evidence type="ECO:0000313" key="4">
    <source>
        <dbReference type="Proteomes" id="UP000651452"/>
    </source>
</evidence>
<name>A0A8H7MCK5_9PLEO</name>
<keyword evidence="4" id="KW-1185">Reference proteome</keyword>
<evidence type="ECO:0000256" key="1">
    <source>
        <dbReference type="SAM" id="MobiDB-lite"/>
    </source>
</evidence>
<evidence type="ECO:0000313" key="3">
    <source>
        <dbReference type="EMBL" id="KAF9690399.1"/>
    </source>
</evidence>
<sequence length="182" mass="20052">MPQPPLLQQQQRGGSRALCSFLIVCTALLLCQILSPPNFEYSGNRNTGEFKFTVTNPPRYSVVNHIKEYADHSQHHATTHHTTESRTNVGIVNYITDMLSDQGQAVRTLANWARGVTGFVDQPRSHEATQAIDSADIESEDKPEEFGPGKDASAETVQGNNKDGAEQDKDGSKQDNDVPEGW</sequence>
<feature type="signal peptide" evidence="2">
    <location>
        <begin position="1"/>
        <end position="33"/>
    </location>
</feature>
<reference evidence="3" key="1">
    <citation type="submission" date="2018-12" db="EMBL/GenBank/DDBJ databases">
        <authorList>
            <person name="Syme R.A."/>
            <person name="Farfan-Caceres L."/>
            <person name="Lichtenzveig J."/>
        </authorList>
    </citation>
    <scope>NUCLEOTIDE SEQUENCE</scope>
    <source>
        <strain evidence="3">Al4</strain>
    </source>
</reference>
<dbReference type="Proteomes" id="UP000651452">
    <property type="component" value="Unassembled WGS sequence"/>
</dbReference>
<organism evidence="3 4">
    <name type="scientific">Ascochyta lentis</name>
    <dbReference type="NCBI Taxonomy" id="205686"/>
    <lineage>
        <taxon>Eukaryota</taxon>
        <taxon>Fungi</taxon>
        <taxon>Dikarya</taxon>
        <taxon>Ascomycota</taxon>
        <taxon>Pezizomycotina</taxon>
        <taxon>Dothideomycetes</taxon>
        <taxon>Pleosporomycetidae</taxon>
        <taxon>Pleosporales</taxon>
        <taxon>Pleosporineae</taxon>
        <taxon>Didymellaceae</taxon>
        <taxon>Ascochyta</taxon>
    </lineage>
</organism>
<accession>A0A8H7MCK5</accession>
<feature type="compositionally biased region" description="Basic and acidic residues" evidence="1">
    <location>
        <begin position="163"/>
        <end position="176"/>
    </location>
</feature>